<proteinExistence type="predicted"/>
<accession>A0A0F9MK07</accession>
<comment type="caution">
    <text evidence="2">The sequence shown here is derived from an EMBL/GenBank/DDBJ whole genome shotgun (WGS) entry which is preliminary data.</text>
</comment>
<keyword evidence="1" id="KW-0472">Membrane</keyword>
<gene>
    <name evidence="2" type="ORF">LCGC14_1373530</name>
</gene>
<reference evidence="2" key="1">
    <citation type="journal article" date="2015" name="Nature">
        <title>Complex archaea that bridge the gap between prokaryotes and eukaryotes.</title>
        <authorList>
            <person name="Spang A."/>
            <person name="Saw J.H."/>
            <person name="Jorgensen S.L."/>
            <person name="Zaremba-Niedzwiedzka K."/>
            <person name="Martijn J."/>
            <person name="Lind A.E."/>
            <person name="van Eijk R."/>
            <person name="Schleper C."/>
            <person name="Guy L."/>
            <person name="Ettema T.J."/>
        </authorList>
    </citation>
    <scope>NUCLEOTIDE SEQUENCE</scope>
</reference>
<organism evidence="2">
    <name type="scientific">marine sediment metagenome</name>
    <dbReference type="NCBI Taxonomy" id="412755"/>
    <lineage>
        <taxon>unclassified sequences</taxon>
        <taxon>metagenomes</taxon>
        <taxon>ecological metagenomes</taxon>
    </lineage>
</organism>
<dbReference type="AlphaFoldDB" id="A0A0F9MK07"/>
<keyword evidence="1" id="KW-0812">Transmembrane</keyword>
<keyword evidence="1" id="KW-1133">Transmembrane helix</keyword>
<dbReference type="EMBL" id="LAZR01008699">
    <property type="protein sequence ID" value="KKM77095.1"/>
    <property type="molecule type" value="Genomic_DNA"/>
</dbReference>
<evidence type="ECO:0000256" key="1">
    <source>
        <dbReference type="SAM" id="Phobius"/>
    </source>
</evidence>
<evidence type="ECO:0000313" key="2">
    <source>
        <dbReference type="EMBL" id="KKM77095.1"/>
    </source>
</evidence>
<name>A0A0F9MK07_9ZZZZ</name>
<protein>
    <submittedName>
        <fullName evidence="2">Uncharacterized protein</fullName>
    </submittedName>
</protein>
<sequence length="55" mass="6372">MGIRARDHETDHECLWLRIDRLDGHLGSLIGWNYLLSATTTLLVVVVLLHMWGHH</sequence>
<feature type="transmembrane region" description="Helical" evidence="1">
    <location>
        <begin position="32"/>
        <end position="52"/>
    </location>
</feature>